<keyword evidence="1" id="KW-1133">Transmembrane helix</keyword>
<keyword evidence="1" id="KW-0812">Transmembrane</keyword>
<evidence type="ECO:0000313" key="2">
    <source>
        <dbReference type="EMBL" id="RYU12408.1"/>
    </source>
</evidence>
<gene>
    <name evidence="2" type="ORF">ETU37_10425</name>
</gene>
<feature type="transmembrane region" description="Helical" evidence="1">
    <location>
        <begin position="70"/>
        <end position="91"/>
    </location>
</feature>
<feature type="transmembrane region" description="Helical" evidence="1">
    <location>
        <begin position="143"/>
        <end position="164"/>
    </location>
</feature>
<reference evidence="2 3" key="1">
    <citation type="submission" date="2019-01" db="EMBL/GenBank/DDBJ databases">
        <title>Nocardioides guangzhouensis sp. nov., an actinobacterium isolated from soil.</title>
        <authorList>
            <person name="Fu Y."/>
            <person name="Cai Y."/>
            <person name="Lin Z."/>
            <person name="Chen P."/>
        </authorList>
    </citation>
    <scope>NUCLEOTIDE SEQUENCE [LARGE SCALE GENOMIC DNA]</scope>
    <source>
        <strain evidence="2 3">NBRC 105384</strain>
    </source>
</reference>
<protein>
    <submittedName>
        <fullName evidence="2">Uncharacterized protein</fullName>
    </submittedName>
</protein>
<comment type="caution">
    <text evidence="2">The sequence shown here is derived from an EMBL/GenBank/DDBJ whole genome shotgun (WGS) entry which is preliminary data.</text>
</comment>
<keyword evidence="1" id="KW-0472">Membrane</keyword>
<dbReference type="OrthoDB" id="5242179at2"/>
<feature type="transmembrane region" description="Helical" evidence="1">
    <location>
        <begin position="111"/>
        <end position="131"/>
    </location>
</feature>
<dbReference type="EMBL" id="SDPU01000021">
    <property type="protein sequence ID" value="RYU12408.1"/>
    <property type="molecule type" value="Genomic_DNA"/>
</dbReference>
<name>A0A4Q5J3X9_9ACTN</name>
<dbReference type="Proteomes" id="UP000291189">
    <property type="component" value="Unassembled WGS sequence"/>
</dbReference>
<feature type="transmembrane region" description="Helical" evidence="1">
    <location>
        <begin position="217"/>
        <end position="245"/>
    </location>
</feature>
<evidence type="ECO:0000313" key="3">
    <source>
        <dbReference type="Proteomes" id="UP000291189"/>
    </source>
</evidence>
<keyword evidence="3" id="KW-1185">Reference proteome</keyword>
<organism evidence="2 3">
    <name type="scientific">Nocardioides iriomotensis</name>
    <dbReference type="NCBI Taxonomy" id="715784"/>
    <lineage>
        <taxon>Bacteria</taxon>
        <taxon>Bacillati</taxon>
        <taxon>Actinomycetota</taxon>
        <taxon>Actinomycetes</taxon>
        <taxon>Propionibacteriales</taxon>
        <taxon>Nocardioidaceae</taxon>
        <taxon>Nocardioides</taxon>
    </lineage>
</organism>
<proteinExistence type="predicted"/>
<sequence>MPDAASSADVRAATDLWFVRHGLPYFVPEQRREAKAALRLRRTVPLLVLIGLAAAAAGVALAWVTDQFVAAPATLVSLGLLAAAFYALTALKARPIVGWALSRTFGSLRTLLPMMSRALPLLLLFVTFLFINAEVWQVSSHLAVSTLWLVALLFGVLAVGFLLVRLPEEVDRADDDVDERLLRKACRGTPLEADCDRLLDEGVDVARHAEVTGFERWNLVLVLLVIQAAQVLLLAVTVFLFFMVFGSLIMNGAVVETWTDGYANVVGPTLIQVSIFLASFSALYLTVSTVTDETYRVQFFGSVLAELERAVGMRAVYLALRADA</sequence>
<feature type="transmembrane region" description="Helical" evidence="1">
    <location>
        <begin position="265"/>
        <end position="287"/>
    </location>
</feature>
<dbReference type="RefSeq" id="WP_129987240.1">
    <property type="nucleotide sequence ID" value="NZ_SDPU01000021.1"/>
</dbReference>
<feature type="transmembrane region" description="Helical" evidence="1">
    <location>
        <begin position="44"/>
        <end position="64"/>
    </location>
</feature>
<evidence type="ECO:0000256" key="1">
    <source>
        <dbReference type="SAM" id="Phobius"/>
    </source>
</evidence>
<dbReference type="AlphaFoldDB" id="A0A4Q5J3X9"/>
<accession>A0A4Q5J3X9</accession>